<keyword evidence="3" id="KW-0472">Membrane</keyword>
<feature type="region of interest" description="Disordered" evidence="2">
    <location>
        <begin position="3389"/>
        <end position="3408"/>
    </location>
</feature>
<feature type="compositionally biased region" description="Basic and acidic residues" evidence="2">
    <location>
        <begin position="3117"/>
        <end position="3135"/>
    </location>
</feature>
<feature type="compositionally biased region" description="Polar residues" evidence="2">
    <location>
        <begin position="4085"/>
        <end position="4104"/>
    </location>
</feature>
<feature type="coiled-coil region" evidence="1">
    <location>
        <begin position="2981"/>
        <end position="3008"/>
    </location>
</feature>
<feature type="region of interest" description="Disordered" evidence="2">
    <location>
        <begin position="3068"/>
        <end position="3140"/>
    </location>
</feature>
<reference evidence="4 5" key="1">
    <citation type="submission" date="2014-06" db="EMBL/GenBank/DDBJ databases">
        <authorList>
            <person name="Swart Estienne"/>
        </authorList>
    </citation>
    <scope>NUCLEOTIDE SEQUENCE [LARGE SCALE GENOMIC DNA]</scope>
    <source>
        <strain evidence="4 5">130c</strain>
    </source>
</reference>
<keyword evidence="3" id="KW-0812">Transmembrane</keyword>
<gene>
    <name evidence="4" type="primary">Contig9038.g9674</name>
    <name evidence="4" type="ORF">STYLEM_6543</name>
</gene>
<feature type="compositionally biased region" description="Polar residues" evidence="2">
    <location>
        <begin position="35"/>
        <end position="46"/>
    </location>
</feature>
<feature type="coiled-coil region" evidence="1">
    <location>
        <begin position="3786"/>
        <end position="3813"/>
    </location>
</feature>
<feature type="compositionally biased region" description="Basic and acidic residues" evidence="2">
    <location>
        <begin position="3216"/>
        <end position="3237"/>
    </location>
</feature>
<protein>
    <submittedName>
        <fullName evidence="4">Uncharacterized protein</fullName>
    </submittedName>
</protein>
<name>A0A078A5Q7_STYLE</name>
<dbReference type="SUPFAM" id="SSF57184">
    <property type="entry name" value="Growth factor receptor domain"/>
    <property type="match status" value="3"/>
</dbReference>
<feature type="compositionally biased region" description="Low complexity" evidence="2">
    <location>
        <begin position="3996"/>
        <end position="4007"/>
    </location>
</feature>
<keyword evidence="3" id="KW-1133">Transmembrane helix</keyword>
<evidence type="ECO:0000313" key="4">
    <source>
        <dbReference type="EMBL" id="CDW77580.1"/>
    </source>
</evidence>
<feature type="region of interest" description="Disordered" evidence="2">
    <location>
        <begin position="3195"/>
        <end position="3362"/>
    </location>
</feature>
<feature type="compositionally biased region" description="Polar residues" evidence="2">
    <location>
        <begin position="4205"/>
        <end position="4219"/>
    </location>
</feature>
<proteinExistence type="predicted"/>
<dbReference type="InterPro" id="IPR006212">
    <property type="entry name" value="Furin_repeat"/>
</dbReference>
<dbReference type="OrthoDB" id="25879at2759"/>
<keyword evidence="5" id="KW-1185">Reference proteome</keyword>
<evidence type="ECO:0000313" key="5">
    <source>
        <dbReference type="Proteomes" id="UP000039865"/>
    </source>
</evidence>
<feature type="transmembrane region" description="Helical" evidence="3">
    <location>
        <begin position="2716"/>
        <end position="2738"/>
    </location>
</feature>
<feature type="region of interest" description="Disordered" evidence="2">
    <location>
        <begin position="4029"/>
        <end position="4070"/>
    </location>
</feature>
<dbReference type="InterPro" id="IPR009030">
    <property type="entry name" value="Growth_fac_rcpt_cys_sf"/>
</dbReference>
<dbReference type="InParanoid" id="A0A078A5Q7"/>
<dbReference type="Proteomes" id="UP000039865">
    <property type="component" value="Unassembled WGS sequence"/>
</dbReference>
<evidence type="ECO:0000256" key="2">
    <source>
        <dbReference type="SAM" id="MobiDB-lite"/>
    </source>
</evidence>
<feature type="transmembrane region" description="Helical" evidence="3">
    <location>
        <begin position="2857"/>
        <end position="2873"/>
    </location>
</feature>
<feature type="region of interest" description="Disordered" evidence="2">
    <location>
        <begin position="18"/>
        <end position="46"/>
    </location>
</feature>
<feature type="compositionally biased region" description="Basic residues" evidence="2">
    <location>
        <begin position="3102"/>
        <end position="3116"/>
    </location>
</feature>
<feature type="compositionally biased region" description="Basic and acidic residues" evidence="2">
    <location>
        <begin position="3068"/>
        <end position="3089"/>
    </location>
</feature>
<keyword evidence="1" id="KW-0175">Coiled coil</keyword>
<feature type="region of interest" description="Disordered" evidence="2">
    <location>
        <begin position="3899"/>
        <end position="3923"/>
    </location>
</feature>
<organism evidence="4 5">
    <name type="scientific">Stylonychia lemnae</name>
    <name type="common">Ciliate</name>
    <dbReference type="NCBI Taxonomy" id="5949"/>
    <lineage>
        <taxon>Eukaryota</taxon>
        <taxon>Sar</taxon>
        <taxon>Alveolata</taxon>
        <taxon>Ciliophora</taxon>
        <taxon>Intramacronucleata</taxon>
        <taxon>Spirotrichea</taxon>
        <taxon>Stichotrichia</taxon>
        <taxon>Sporadotrichida</taxon>
        <taxon>Oxytrichidae</taxon>
        <taxon>Stylonychinae</taxon>
        <taxon>Stylonychia</taxon>
    </lineage>
</organism>
<feature type="compositionally biased region" description="Basic and acidic residues" evidence="2">
    <location>
        <begin position="3301"/>
        <end position="3325"/>
    </location>
</feature>
<feature type="compositionally biased region" description="Low complexity" evidence="2">
    <location>
        <begin position="3262"/>
        <end position="3276"/>
    </location>
</feature>
<feature type="compositionally biased region" description="Acidic residues" evidence="2">
    <location>
        <begin position="3195"/>
        <end position="3206"/>
    </location>
</feature>
<dbReference type="InterPro" id="IPR052798">
    <property type="entry name" value="Giardia_VSA"/>
</dbReference>
<dbReference type="EMBL" id="CCKQ01006286">
    <property type="protein sequence ID" value="CDW77580.1"/>
    <property type="molecule type" value="Genomic_DNA"/>
</dbReference>
<accession>A0A078A5Q7</accession>
<evidence type="ECO:0000256" key="1">
    <source>
        <dbReference type="SAM" id="Coils"/>
    </source>
</evidence>
<dbReference type="PANTHER" id="PTHR23275:SF100">
    <property type="entry name" value="EGF-LIKE DOMAIN-CONTAINING PROTEIN"/>
    <property type="match status" value="1"/>
</dbReference>
<feature type="region of interest" description="Disordered" evidence="2">
    <location>
        <begin position="4191"/>
        <end position="4226"/>
    </location>
</feature>
<dbReference type="CDD" id="cd00064">
    <property type="entry name" value="FU"/>
    <property type="match status" value="7"/>
</dbReference>
<dbReference type="SMART" id="SM00261">
    <property type="entry name" value="FU"/>
    <property type="match status" value="7"/>
</dbReference>
<sequence length="4250" mass="467706">MNADFMRLLQEQVNKKLQDYRPDQESQMSQESQDNKSSQGSISNSFFENQDECNSKANNCEVTNETFSYYDYDQYMPTEPQVKQPQIGGEFGQQEQRTQNITSNDERESFQSFFQTADIFKGKISSSLNQDDQSQNPDTILQHLMQRGSQLSKQSNKQESQEWDIGLIKFRQTIIGFLIGPCKDYEHQMLGKSKATGSVATTRKKEATQSLISTSFMKSRNDKKRKREVIEKLELIYQKIHSKLDNPFKTAKKVSSIDEVWRKMPPQQQSGYINAFVILRPILKKAVKQQDKVQRAISMLIKSGIFSKKNIQQGANQVDGIPYISHQDAIKLLEMEVSLANMNDKINSVFLRTKENLDVYQQRVQKILDLTRRNSSGILDKQQIPGANAQSITLGLTFSPLTVGSTSSMTYTVTPSSFSFATGDELLLTFPTSMVGSLITTATCQSGASSQYTITCSYTTNTIRVAITIVTTSPSQFRMTISNGYQNPTSAQKISSIKADIYRSSSVYATRTSGSVSFTAAVMTTASLESSSKIVSFTPKNPLPSTGYLIFSLPFYTSTSDHMITTTSPTCASVTGMSSSITCTYDTNSRFLTVKNPVSSSTSGSSLTFSIYPFKNPYNAKKKSSFKITTLDKDNYEIDSVSSLTLQVTDFATFNSVEIYRYDGVMTVEETSILNFVLSLSFPVDASCRLRIDFPTDQPLTSDLVNIFGDESIIKTEGSTSITNSAPTYFTYDGCPNFISTTQSQGMYVYLESVLNAGKVKDTSTFTIKLYALDSGVEYNIAEITAGLIITKDMLSTGSIASFKLTAATTTVSATSLYTLEIQPSHSIPASSKIKVKFPTSISLQNIICTVSTVTTPISTGSSCLVSSNVLTLTNPFGSSTFTKGGSAFSFMFSNGGTNPDSVRDAGTFTVSTYYTDSGIDYGIDSSDFTNVFTPTAAVLTAVVTPASLVAYNSPTDYAFAITPVQTIPIGGKIKVVFPTVITGTSITTCTLSISGSSPTCTVSSTSPLTVSITGGFTTAYTAKTTPFTLTLGNLRNPRTTAVTSSFTITTTDSSDNKIAEASTGITVQMTQVPDITSFAVAQASGVNGAATDYTFTVTSPIPQLSTDKITFTFPTEITVPGSITCATVSNVGAISCAVSGSTVTATFTFSGGTLAASTAFSFKVSSITNPPSTAPTSAFTAVEMRDTSDGKLAGFSGTVLVTDTTPATITTKSLDQAIYTLSTATTYTITYTTMNAMAAGGAFKVTYPSTVSSDGSITTCNVIYSSVTYSMSGCTVDTTNKIISIPTGFTQAVAKGDSIKVQFGPITNPSTNKPTTSSFSIQSYTSSTFVYTFDLATTDLLPNFDCTYPCNTCNTGQKTQCLTCIPFATDPAFPYYYSTGLSCLVICPDGTYNDNYICKACPTECKTCSSATVCITCDTTGNYPYFSSNWCVSLCPTGQCSQNFICTSTCTASQFTSITIVPSPTAINSVGTTLTITAQLDTSGSSSRTTYKTGDILYFNIPSPGSFTAATGTSYCTASAVTVLTTTVLSVSSCSINSNSFQLKVGTISGSPSKLVMTVQKFNNPASSCDITSVAAQLLDSTGNTQAQYSTGKVTGFTGGTITTALLSSSSQIVGSSGNTLTVSFAVVNALTAGGTIKLIFPYWNPSSSTKLHMISSPTCTGVEFLSGSLTCTYDTATLTLSITTTSAAPTATVISFTVTGFRNPYNGIAKSGFTLSTYDSTSCVVESITTLTIQTNTMATLTSGAISRVDAISTVEELSTMKMTFVLDLPTDISCKLVIGFPADQPVTSALASFASGTNILSTVASTTTATKDTAAQTATITGCSAYAESGLTSAVNLVQLFNTPYKKTTSTFSLQLYALVGSTSYNIAELTTGITVADTILATGTVTGFVLTPTSTVINEQTTYKLTFKPSHSIPTNSKIKITFPSSMVMTDASCTLSSVTLASLNPSACEMSSNVLTLTNPFGSSTFTKGGSAFSFMFSSGGKNPSIIADAGTFIVQTYATILSVDYPIDESSFTNVFTPTATLLKATLTTISSYVTNAQPSSYTFTITPKSDVASGSQLKFIFPTQIQLTDSGTSVTPITTTISGTTRTLSGCTTTSVSGLVNVICSDPFTSAFNGGGTGSFTITLGGMKNPRSLAVTDSFEIFLKDSSGGDLEVIQTGITATMLTQSDMVLFKAVPDSFVNGASATYEFTIQSSQALSNGDYISFLLPTEITLPTGTLTCTAVTNIITVTCSKISSSKGIKAAFTFSGGQLVSGNQIVFKAGLLSNPPNTQESTEFDSIQLYDKTNSALETYNDPVTITMTTPATVTTKSLAQGVSSSSVATTYTITYSNVNKMAANSAFEITYPSTVTVPSSLTTCYIMYNNIKYTMTCAVDSANKKIKVSDTFSSAVASAGQSIKIYLGPITNPADSQNTQTFQLMSYTDNTFTYKIDQITGGLIPSFACTLPCKTCSATDLTYCLSCFIDVSSIIEKYFYSNKCLTVCPSGYYAGDYQICTKCDDRCLTCNQAGKCLTCNNTGSYPNFHGVDSMCYGTCPNGYFANSTFYCAACDSNCKTCNVNETNCTSCYASGQYPFLADNKCINTCQNGQVSINYTCTNCSTQCVSCQSTPTQCSSCSVGYLYGTKCVTDCPSPYVQRGTKCVGCDPNCGQCSKTDVNYCDKCASGYILYDQVCYTKCPDGYQPTSNNITCEKIVNITNVTITFNKTDDTASPILMYFPYASTQTVLGGVVGAAVLKSSASLVSTNLIAFWGPLEFMSFGTQVYLAYDKLNSSTSAVSNSTIQIQQVNSRRNLQEDYQLQTPQTNIWPLVFYGTAFAFIVKFIMNIIFGFLFFLIIFHDPGFREYYEQYKWTPKIIFVIGVLFSFKIYRLFYSRLFGSLRFYVQFENPERIHSIFNILTVLNIVFSCLPVLAIDIYGLLKYGWGGQFYIIVIETLAITSLQIGFQTYEYYKVEKVIDPSKQLVYNFLPEDFQRAEERIMRMVEERFQRLMDQRRQEEEDKQRLLKKDQDDTSIFDPFPDNVYADEGFLPKKKLKPDQIKTKVIQYGQDAQTGQDYDSDFEKRFRAQTPDIEKANQRNEQRFEVKPNPDNEDESLTNAQQRKNKGREKKRGRKDKFHNDIEKDNQKFLQEEEKSSLSPVSPKKLIELRKSIIIEEEEEKLQSIQEESHYTENPIKSTAMDQKLLESQIIEDEEHQETEIFEEENAIDGPNQMFDQTRKPDASLLERESPMDRDSSRLMESPKPQQNQKLLESPKAKTSPRIDQQQLLEQQNIQKQQELDKLEEDIDYMNPKFKSTLQMQKEVEMLIKPEQEDEEQKKKDNEKDKKKQQKKKEQVEEEEDELYLDNNIPSEMGEPDSDDDNEVRIKNITHPEKKRFNVNDILGQFDQDDKGNPVILQDSDGEYVDKDGSRVNQKGYLIDEKTGDVVEKEGGKKIFDFKDLDERGELPAPYNLERFNFNIHDVRGYFDRDKDGNEIMWNRKDGDGNPIDKLGRRINKYGYLIDKDGNLVDKRGRIKLNSKIMDKNGGEIPMIFNYKGKKFDIRECMGALDKDRQGNIIIRRDRDNKMVDKKGRRVNNKGYLVDNQDNVISEDGLMMFEKFLLSKDNEIPKLFPFLKFNIDDIKGEFEMDPLGNPMLHKSKLGFVDDKGNKVNEKGYLLDDNGNVRNKKGFCVFNRFMLEDDGEIPNIFRTGLIRKDTQDSLAKLMDEIDDLEMIQDLDVNDPRRRKTLTQQTLGEHKRLQDKIDQIVEEDNDDEIMREIEQLAGDQPFSDGGNTSVDSLMEDTPSNYNAANQRFNEVEKIKNKAKKNIKKQQQVPEEVELESQYSYLPDKKLKAKKKKKKKKNKDADIDRDLLMAKAYGKITQQQYEKLLEMKKMKEKQNSQLNLMLGNPKVMPQMSQMPQNMNRDASNTKMAGVPSKRSPLNDGDMQSEFGGNQSVRDGLSIKAFKPSVKRVGGGFAPPQKDAKTVRERDDIQNKSTMNRFTGAQKNNLMSGTIENNNNDTASNNSNRRYMPTERDRKLSHIANSVSGFYKEGNHNQSEHSGTIESSQAKNLVQRRRTKQDDGTNFIDQDQFKATAKGGFELDQYQYSDNDNQSHISGRTNQSRFKSKNNPRLKGLEAVYLQRLEPSVKARQGGPTTSRKDDKAKFRVMHHKYHDDPEWHVDPDRDRDDLDSVISNNYNQMLELEFQGADAMKKKKRKDNSKSRQNLAGQGSMNDSQDGFNAPNIFHGNFNQYKEKKFKSTLPSVDFAKT</sequence>
<dbReference type="PANTHER" id="PTHR23275">
    <property type="entry name" value="CABRIOLET.-RELATED"/>
    <property type="match status" value="1"/>
</dbReference>
<feature type="transmembrane region" description="Helical" evidence="3">
    <location>
        <begin position="2811"/>
        <end position="2836"/>
    </location>
</feature>
<feature type="compositionally biased region" description="Polar residues" evidence="2">
    <location>
        <begin position="4039"/>
        <end position="4051"/>
    </location>
</feature>
<dbReference type="Gene3D" id="2.10.220.10">
    <property type="entry name" value="Hormone Receptor, Insulin-like Growth Factor Receptor 1, Chain A, domain 2"/>
    <property type="match status" value="4"/>
</dbReference>
<feature type="region of interest" description="Disordered" evidence="2">
    <location>
        <begin position="3989"/>
        <end position="4009"/>
    </location>
</feature>
<feature type="transmembrane region" description="Helical" evidence="3">
    <location>
        <begin position="2893"/>
        <end position="2915"/>
    </location>
</feature>
<evidence type="ECO:0000256" key="3">
    <source>
        <dbReference type="SAM" id="Phobius"/>
    </source>
</evidence>
<feature type="region of interest" description="Disordered" evidence="2">
    <location>
        <begin position="4085"/>
        <end position="4144"/>
    </location>
</feature>